<accession>A0ABU4VH94</accession>
<sequence length="173" mass="18203">MRSYAVLVALAAGASLSGCGTSPGGPASKGAAHWEEVRARETDRIETGEGGISDGPEARRALADARVLLLTIADERPGDARALAAAGRRVGRAFIDTLTSYKFPATDGYGLRLRPFLEGAPKAGCEGVVSAALGRWEDVSFEMIDRGTLNDELKEAARLELAAESKRCTDPVD</sequence>
<evidence type="ECO:0000313" key="1">
    <source>
        <dbReference type="EMBL" id="MDX8151079.1"/>
    </source>
</evidence>
<dbReference type="Proteomes" id="UP001277761">
    <property type="component" value="Unassembled WGS sequence"/>
</dbReference>
<evidence type="ECO:0008006" key="3">
    <source>
        <dbReference type="Google" id="ProtNLM"/>
    </source>
</evidence>
<comment type="caution">
    <text evidence="1">The sequence shown here is derived from an EMBL/GenBank/DDBJ whole genome shotgun (WGS) entry which is preliminary data.</text>
</comment>
<protein>
    <recommendedName>
        <fullName evidence="3">Lipoprotein</fullName>
    </recommendedName>
</protein>
<proteinExistence type="predicted"/>
<evidence type="ECO:0000313" key="2">
    <source>
        <dbReference type="Proteomes" id="UP001277761"/>
    </source>
</evidence>
<dbReference type="EMBL" id="JAXAVX010000002">
    <property type="protein sequence ID" value="MDX8151079.1"/>
    <property type="molecule type" value="Genomic_DNA"/>
</dbReference>
<gene>
    <name evidence="1" type="ORF">SK069_05705</name>
</gene>
<dbReference type="PROSITE" id="PS51257">
    <property type="entry name" value="PROKAR_LIPOPROTEIN"/>
    <property type="match status" value="1"/>
</dbReference>
<organism evidence="1 2">
    <name type="scientific">Patulibacter brassicae</name>
    <dbReference type="NCBI Taxonomy" id="1705717"/>
    <lineage>
        <taxon>Bacteria</taxon>
        <taxon>Bacillati</taxon>
        <taxon>Actinomycetota</taxon>
        <taxon>Thermoleophilia</taxon>
        <taxon>Solirubrobacterales</taxon>
        <taxon>Patulibacteraceae</taxon>
        <taxon>Patulibacter</taxon>
    </lineage>
</organism>
<keyword evidence="2" id="KW-1185">Reference proteome</keyword>
<dbReference type="RefSeq" id="WP_319953232.1">
    <property type="nucleotide sequence ID" value="NZ_JAXAVX010000002.1"/>
</dbReference>
<reference evidence="1 2" key="1">
    <citation type="submission" date="2023-11" db="EMBL/GenBank/DDBJ databases">
        <authorList>
            <person name="Xu M."/>
            <person name="Jiang T."/>
        </authorList>
    </citation>
    <scope>NUCLEOTIDE SEQUENCE [LARGE SCALE GENOMIC DNA]</scope>
    <source>
        <strain evidence="1 2">SD</strain>
    </source>
</reference>
<name>A0ABU4VH94_9ACTN</name>